<proteinExistence type="predicted"/>
<dbReference type="Gene3D" id="3.80.10.10">
    <property type="entry name" value="Ribonuclease Inhibitor"/>
    <property type="match status" value="1"/>
</dbReference>
<name>A0ABQ0LBI1_MYCCL</name>
<reference evidence="3" key="1">
    <citation type="submission" date="2014-09" db="EMBL/GenBank/DDBJ databases">
        <title>Genome sequence of the luminous mushroom Mycena chlorophos for searching fungal bioluminescence genes.</title>
        <authorList>
            <person name="Tanaka Y."/>
            <person name="Kasuga D."/>
            <person name="Oba Y."/>
            <person name="Hase S."/>
            <person name="Sato K."/>
            <person name="Oba Y."/>
            <person name="Sakakibara Y."/>
        </authorList>
    </citation>
    <scope>NUCLEOTIDE SEQUENCE</scope>
</reference>
<protein>
    <recommendedName>
        <fullName evidence="2">F-box domain-containing protein</fullName>
    </recommendedName>
</protein>
<dbReference type="SUPFAM" id="SSF52047">
    <property type="entry name" value="RNI-like"/>
    <property type="match status" value="1"/>
</dbReference>
<evidence type="ECO:0000313" key="4">
    <source>
        <dbReference type="Proteomes" id="UP000815677"/>
    </source>
</evidence>
<dbReference type="InterPro" id="IPR036047">
    <property type="entry name" value="F-box-like_dom_sf"/>
</dbReference>
<dbReference type="Pfam" id="PF12937">
    <property type="entry name" value="F-box-like"/>
    <property type="match status" value="1"/>
</dbReference>
<dbReference type="InterPro" id="IPR001810">
    <property type="entry name" value="F-box_dom"/>
</dbReference>
<dbReference type="EMBL" id="DF844612">
    <property type="protein sequence ID" value="GAT48500.1"/>
    <property type="molecule type" value="Genomic_DNA"/>
</dbReference>
<keyword evidence="4" id="KW-1185">Reference proteome</keyword>
<dbReference type="InterPro" id="IPR032675">
    <property type="entry name" value="LRR_dom_sf"/>
</dbReference>
<feature type="domain" description="F-box" evidence="2">
    <location>
        <begin position="35"/>
        <end position="85"/>
    </location>
</feature>
<sequence length="672" mass="74580">MRPRLGPSSLVVASENQSNHDLRARGTVIRVMLPTTTTHKVPNEIWLTIFALLDPTDLRNVVLASRRFNALGTEPLVRHITWQSATKAKQHIQFWRRGGRDKVNLVRQVTVVLPGLGREDGELESIAGYDQIFSQIARFRRLRHLRLSGGKVPEVLYKTLEELPGLDELSLSECLVPSPPASLSQFFFTSGAPSLPLPTINVKRLNVSKIKTATSYFLASNHNTITIPLALRLTNLRTFVTDNFGIQIPVDISAQLTSLTINLGSSVGDLQDRLDNLLRRMPQLKELHVASPTYHAGLASQGNANNLLTQPVVAMSRLTAVSAPWPAAFHVMRGALSTVKHIRINSSVFKNADMLTALEAIRASEVPLRSMAFRIATWDDEVLLAAARCLPKTCEALEVMYFEGTPDEDFLFNLGIHQLPLLPALHTFRLIPFPSLKPLCSPRTIFQSLGLQAQQQPVHGHGHVFHLPPLWSLHHHMPAVPQAPIPIHQHHIIDLTGPQTPTLPLAPPTIAAHHVATHPSDSEDDSGDDNEDDGLDFDFPFAFHNPPLPATSSSLVPTPAVCKAPATRPKTPTPEPEPTEKELAWTEQLREAIHVWARYNPNLVRVRLGREPNNGWVKMHSRLGVGKGKGKAKMPMVVWEVDLEDSEQQDERWVKMMRENLGDGEEEAMAAT</sequence>
<organism evidence="3 4">
    <name type="scientific">Mycena chlorophos</name>
    <name type="common">Agaric fungus</name>
    <name type="synonym">Agaricus chlorophos</name>
    <dbReference type="NCBI Taxonomy" id="658473"/>
    <lineage>
        <taxon>Eukaryota</taxon>
        <taxon>Fungi</taxon>
        <taxon>Dikarya</taxon>
        <taxon>Basidiomycota</taxon>
        <taxon>Agaricomycotina</taxon>
        <taxon>Agaricomycetes</taxon>
        <taxon>Agaricomycetidae</taxon>
        <taxon>Agaricales</taxon>
        <taxon>Marasmiineae</taxon>
        <taxon>Mycenaceae</taxon>
        <taxon>Mycena</taxon>
    </lineage>
</organism>
<dbReference type="PROSITE" id="PS50181">
    <property type="entry name" value="FBOX"/>
    <property type="match status" value="1"/>
</dbReference>
<feature type="region of interest" description="Disordered" evidence="1">
    <location>
        <begin position="512"/>
        <end position="580"/>
    </location>
</feature>
<dbReference type="Proteomes" id="UP000815677">
    <property type="component" value="Unassembled WGS sequence"/>
</dbReference>
<dbReference type="Gene3D" id="1.20.1280.50">
    <property type="match status" value="1"/>
</dbReference>
<feature type="compositionally biased region" description="Acidic residues" evidence="1">
    <location>
        <begin position="522"/>
        <end position="536"/>
    </location>
</feature>
<accession>A0ABQ0LBI1</accession>
<evidence type="ECO:0000256" key="1">
    <source>
        <dbReference type="SAM" id="MobiDB-lite"/>
    </source>
</evidence>
<dbReference type="SUPFAM" id="SSF81383">
    <property type="entry name" value="F-box domain"/>
    <property type="match status" value="1"/>
</dbReference>
<evidence type="ECO:0000313" key="3">
    <source>
        <dbReference type="EMBL" id="GAT48500.1"/>
    </source>
</evidence>
<evidence type="ECO:0000259" key="2">
    <source>
        <dbReference type="PROSITE" id="PS50181"/>
    </source>
</evidence>
<gene>
    <name evidence="3" type="ORF">MCHLO_05894</name>
</gene>